<accession>A0A2X2KL07</accession>
<name>A0A2X2KL07_SHIDY</name>
<proteinExistence type="predicted"/>
<protein>
    <submittedName>
        <fullName evidence="1">DNA-binding transcriptional regulator CytR</fullName>
    </submittedName>
</protein>
<dbReference type="GO" id="GO:0003677">
    <property type="term" value="F:DNA binding"/>
    <property type="evidence" value="ECO:0007669"/>
    <property type="project" value="UniProtKB-KW"/>
</dbReference>
<dbReference type="AlphaFoldDB" id="A0A2X2KL07"/>
<dbReference type="Proteomes" id="UP000251082">
    <property type="component" value="Unassembled WGS sequence"/>
</dbReference>
<reference evidence="1 2" key="1">
    <citation type="submission" date="2018-06" db="EMBL/GenBank/DDBJ databases">
        <authorList>
            <consortium name="Pathogen Informatics"/>
            <person name="Doyle S."/>
        </authorList>
    </citation>
    <scope>NUCLEOTIDE SEQUENCE [LARGE SCALE GENOMIC DNA]</scope>
    <source>
        <strain evidence="1 2">NCTC4837</strain>
    </source>
</reference>
<evidence type="ECO:0000313" key="1">
    <source>
        <dbReference type="EMBL" id="SPZ77320.1"/>
    </source>
</evidence>
<dbReference type="EMBL" id="UAUQ01000006">
    <property type="protein sequence ID" value="SPZ77320.1"/>
    <property type="molecule type" value="Genomic_DNA"/>
</dbReference>
<organism evidence="1 2">
    <name type="scientific">Shigella dysenteriae</name>
    <dbReference type="NCBI Taxonomy" id="622"/>
    <lineage>
        <taxon>Bacteria</taxon>
        <taxon>Pseudomonadati</taxon>
        <taxon>Pseudomonadota</taxon>
        <taxon>Gammaproteobacteria</taxon>
        <taxon>Enterobacterales</taxon>
        <taxon>Enterobacteriaceae</taxon>
        <taxon>Shigella</taxon>
    </lineage>
</organism>
<sequence>MHIEEQRNLPDGDGNEFAPELELPTFISQSDRAFDAVIIYMSKA</sequence>
<keyword evidence="1" id="KW-0238">DNA-binding</keyword>
<evidence type="ECO:0000313" key="2">
    <source>
        <dbReference type="Proteomes" id="UP000251082"/>
    </source>
</evidence>
<gene>
    <name evidence="1" type="primary">cytR_2</name>
    <name evidence="1" type="ORF">NCTC4837_02035</name>
</gene>